<dbReference type="GO" id="GO:0031667">
    <property type="term" value="P:response to nutrient levels"/>
    <property type="evidence" value="ECO:0007669"/>
    <property type="project" value="TreeGrafter"/>
</dbReference>
<dbReference type="PANTHER" id="PTHR11417">
    <property type="entry name" value="SOMATOTROPIN,PROLACTIN"/>
    <property type="match status" value="1"/>
</dbReference>
<dbReference type="PROSITE" id="PS00266">
    <property type="entry name" value="SOMATOTROPIN_1"/>
    <property type="match status" value="1"/>
</dbReference>
<keyword evidence="3" id="KW-0964">Secreted</keyword>
<gene>
    <name evidence="8" type="primary">LOC115466595</name>
</gene>
<dbReference type="InterPro" id="IPR001400">
    <property type="entry name" value="Somatotropin/Prolactin"/>
</dbReference>
<evidence type="ECO:0000256" key="5">
    <source>
        <dbReference type="ARBA" id="ARBA00023157"/>
    </source>
</evidence>
<dbReference type="InterPro" id="IPR009079">
    <property type="entry name" value="4_helix_cytokine-like_core"/>
</dbReference>
<dbReference type="GO" id="GO:0005615">
    <property type="term" value="C:extracellular space"/>
    <property type="evidence" value="ECO:0007669"/>
    <property type="project" value="TreeGrafter"/>
</dbReference>
<evidence type="ECO:0000256" key="2">
    <source>
        <dbReference type="ARBA" id="ARBA00008474"/>
    </source>
</evidence>
<evidence type="ECO:0000256" key="6">
    <source>
        <dbReference type="RuleBase" id="RU003618"/>
    </source>
</evidence>
<dbReference type="PROSITE" id="PS00338">
    <property type="entry name" value="SOMATOTROPIN_2"/>
    <property type="match status" value="1"/>
</dbReference>
<dbReference type="AlphaFoldDB" id="A0A6P7XT08"/>
<keyword evidence="5" id="KW-1015">Disulfide bond</keyword>
<evidence type="ECO:0000313" key="8">
    <source>
        <dbReference type="RefSeq" id="XP_030053800.1"/>
    </source>
</evidence>
<dbReference type="PRINTS" id="PR00836">
    <property type="entry name" value="SOMATOTROPIN"/>
</dbReference>
<evidence type="ECO:0000256" key="3">
    <source>
        <dbReference type="ARBA" id="ARBA00022525"/>
    </source>
</evidence>
<dbReference type="GO" id="GO:0046427">
    <property type="term" value="P:positive regulation of receptor signaling pathway via JAK-STAT"/>
    <property type="evidence" value="ECO:0007669"/>
    <property type="project" value="TreeGrafter"/>
</dbReference>
<dbReference type="OrthoDB" id="9946219at2759"/>
<name>A0A6P7XT08_9AMPH</name>
<dbReference type="Proteomes" id="UP000515156">
    <property type="component" value="Chromosome 3"/>
</dbReference>
<reference evidence="8" key="1">
    <citation type="submission" date="2025-08" db="UniProtKB">
        <authorList>
            <consortium name="RefSeq"/>
        </authorList>
    </citation>
    <scope>IDENTIFICATION</scope>
</reference>
<dbReference type="InterPro" id="IPR018116">
    <property type="entry name" value="Somatotropin_CS"/>
</dbReference>
<dbReference type="Pfam" id="PF00103">
    <property type="entry name" value="Hormone_1"/>
    <property type="match status" value="1"/>
</dbReference>
<protein>
    <submittedName>
        <fullName evidence="8">LOW QUALITY PROTEIN: prolactin-2-like</fullName>
    </submittedName>
</protein>
<evidence type="ECO:0000256" key="1">
    <source>
        <dbReference type="ARBA" id="ARBA00004613"/>
    </source>
</evidence>
<dbReference type="GO" id="GO:0005179">
    <property type="term" value="F:hormone activity"/>
    <property type="evidence" value="ECO:0007669"/>
    <property type="project" value="UniProtKB-KW"/>
</dbReference>
<organism evidence="7 8">
    <name type="scientific">Microcaecilia unicolor</name>
    <dbReference type="NCBI Taxonomy" id="1415580"/>
    <lineage>
        <taxon>Eukaryota</taxon>
        <taxon>Metazoa</taxon>
        <taxon>Chordata</taxon>
        <taxon>Craniata</taxon>
        <taxon>Vertebrata</taxon>
        <taxon>Euteleostomi</taxon>
        <taxon>Amphibia</taxon>
        <taxon>Gymnophiona</taxon>
        <taxon>Siphonopidae</taxon>
        <taxon>Microcaecilia</taxon>
    </lineage>
</organism>
<dbReference type="PANTHER" id="PTHR11417:SF5">
    <property type="entry name" value="PROLACTIN"/>
    <property type="match status" value="1"/>
</dbReference>
<dbReference type="RefSeq" id="XP_030053800.1">
    <property type="nucleotide sequence ID" value="XM_030197940.1"/>
</dbReference>
<evidence type="ECO:0000256" key="4">
    <source>
        <dbReference type="ARBA" id="ARBA00022702"/>
    </source>
</evidence>
<accession>A0A6P7XT08</accession>
<comment type="subcellular location">
    <subcellularLocation>
        <location evidence="1 6">Secreted</location>
    </subcellularLocation>
</comment>
<dbReference type="KEGG" id="muo:115466595"/>
<sequence>MLLTILLLSQHFGSRTRVASLPICTNGSSGHGCKILLGDLLDRAVMLSHYIHSLSTEMFNDFDECYNRGHQFISQNINACHTASLNTPEDKEQALHINQEQLLMLALRLLRSWHDPLLHLTSEAERIEEASDTILWKATEVEEQAKSLLEGMEKIARRIQGDPGNEVLPQWRRPENLLADPRDARLFVFCHLLHCFRRDSHKIDNYLKLLKCRMVAAGNC</sequence>
<proteinExistence type="inferred from homology"/>
<dbReference type="SUPFAM" id="SSF47266">
    <property type="entry name" value="4-helical cytokines"/>
    <property type="match status" value="1"/>
</dbReference>
<comment type="similarity">
    <text evidence="2 6">Belongs to the somatotropin/prolactin family.</text>
</comment>
<dbReference type="InParanoid" id="A0A6P7XT08"/>
<evidence type="ECO:0000313" key="7">
    <source>
        <dbReference type="Proteomes" id="UP000515156"/>
    </source>
</evidence>
<dbReference type="GeneID" id="115466595"/>
<dbReference type="CDD" id="cd10288">
    <property type="entry name" value="prolactin_like"/>
    <property type="match status" value="1"/>
</dbReference>
<dbReference type="Gene3D" id="1.20.1250.10">
    <property type="match status" value="1"/>
</dbReference>
<dbReference type="GO" id="GO:0008284">
    <property type="term" value="P:positive regulation of cell population proliferation"/>
    <property type="evidence" value="ECO:0007669"/>
    <property type="project" value="TreeGrafter"/>
</dbReference>
<keyword evidence="4 6" id="KW-0372">Hormone</keyword>
<keyword evidence="7" id="KW-1185">Reference proteome</keyword>